<proteinExistence type="predicted"/>
<accession>A0A843WN18</accession>
<dbReference type="PANTHER" id="PTHR31439">
    <property type="entry name" value="EXPRESSED PROTEIN"/>
    <property type="match status" value="1"/>
</dbReference>
<dbReference type="AlphaFoldDB" id="A0A843WN18"/>
<evidence type="ECO:0000313" key="2">
    <source>
        <dbReference type="Proteomes" id="UP000652761"/>
    </source>
</evidence>
<reference evidence="1" key="1">
    <citation type="submission" date="2017-07" db="EMBL/GenBank/DDBJ databases">
        <title>Taro Niue Genome Assembly and Annotation.</title>
        <authorList>
            <person name="Atibalentja N."/>
            <person name="Keating K."/>
            <person name="Fields C.J."/>
        </authorList>
    </citation>
    <scope>NUCLEOTIDE SEQUENCE</scope>
    <source>
        <strain evidence="1">Niue_2</strain>
        <tissue evidence="1">Leaf</tissue>
    </source>
</reference>
<gene>
    <name evidence="1" type="ORF">Taro_044171</name>
</gene>
<dbReference type="PANTHER" id="PTHR31439:SF4">
    <property type="entry name" value="NEURONAL PAS DOMAIN PROTEIN"/>
    <property type="match status" value="1"/>
</dbReference>
<name>A0A843WN18_COLES</name>
<sequence length="502" mass="56744">MASSWVPDAWGWISTLPAVAQWNTNTLSLRIIPSRPPHPPLVLTATKSLQNQNPYIFFSVVADYELPLSLWTSASLSLKNRTQKQPVDEDTASRLFSNIVAGVLQYGPQKGSSSSPRLPSVKADDRFRDVFNLAFFTLVLLVCIYEAPQDLRLGWLDSLRLHLTSPRSRGASKDLVRFMGSNLEEQWMRALNLAITNQIMELQGTYHSFRAPSPLFSYAISASGMWKLQFYCPVAAMGVEDPGAKTADERLLFSLRYQQLEGVVQLAYKLVFRENWIDVIVKVDNIRCDVNPLVSETLMTERGLGPEEKHFPSRVSLQLTPTQLQTYVLSVSVSRSSDNPACEVGHERAIEGSFDPPGTSLGLRLSAAETVTISMRPWKFEQSVYGSSASLHWFLHDGIDGREVCSSRPPKLALFQPRAWFRDRYSSAYRPFTKQGGVVFAGDEYGESVWWKMASGAAGQTMEWEIRGSVWITYWPNKHRSFYSETRRLEFLETVQLPLNHK</sequence>
<protein>
    <submittedName>
        <fullName evidence="1">Uncharacterized protein</fullName>
    </submittedName>
</protein>
<comment type="caution">
    <text evidence="1">The sequence shown here is derived from an EMBL/GenBank/DDBJ whole genome shotgun (WGS) entry which is preliminary data.</text>
</comment>
<dbReference type="OrthoDB" id="724026at2759"/>
<dbReference type="Proteomes" id="UP000652761">
    <property type="component" value="Unassembled WGS sequence"/>
</dbReference>
<keyword evidence="2" id="KW-1185">Reference proteome</keyword>
<organism evidence="1 2">
    <name type="scientific">Colocasia esculenta</name>
    <name type="common">Wild taro</name>
    <name type="synonym">Arum esculentum</name>
    <dbReference type="NCBI Taxonomy" id="4460"/>
    <lineage>
        <taxon>Eukaryota</taxon>
        <taxon>Viridiplantae</taxon>
        <taxon>Streptophyta</taxon>
        <taxon>Embryophyta</taxon>
        <taxon>Tracheophyta</taxon>
        <taxon>Spermatophyta</taxon>
        <taxon>Magnoliopsida</taxon>
        <taxon>Liliopsida</taxon>
        <taxon>Araceae</taxon>
        <taxon>Aroideae</taxon>
        <taxon>Colocasieae</taxon>
        <taxon>Colocasia</taxon>
    </lineage>
</organism>
<dbReference type="EMBL" id="NMUH01004924">
    <property type="protein sequence ID" value="MQM11269.1"/>
    <property type="molecule type" value="Genomic_DNA"/>
</dbReference>
<evidence type="ECO:0000313" key="1">
    <source>
        <dbReference type="EMBL" id="MQM11269.1"/>
    </source>
</evidence>